<proteinExistence type="inferred from homology"/>
<dbReference type="InterPro" id="IPR011050">
    <property type="entry name" value="Pectin_lyase_fold/virulence"/>
</dbReference>
<dbReference type="GO" id="GO:0004650">
    <property type="term" value="F:polygalacturonase activity"/>
    <property type="evidence" value="ECO:0007669"/>
    <property type="project" value="InterPro"/>
</dbReference>
<accession>A0A0C3KP22</accession>
<gene>
    <name evidence="12" type="ORF">M407DRAFT_215407</name>
</gene>
<feature type="chain" id="PRO_5002179396" evidence="11">
    <location>
        <begin position="20"/>
        <end position="419"/>
    </location>
</feature>
<dbReference type="PANTHER" id="PTHR31736:SF19">
    <property type="entry name" value="PECTIN LYASE SUPERFAMILY PROTEIN-RELATED"/>
    <property type="match status" value="1"/>
</dbReference>
<evidence type="ECO:0000256" key="9">
    <source>
        <dbReference type="ARBA" id="ARBA00023316"/>
    </source>
</evidence>
<keyword evidence="8 10" id="KW-0326">Glycosidase</keyword>
<keyword evidence="9" id="KW-0961">Cell wall biogenesis/degradation</keyword>
<evidence type="ECO:0000256" key="5">
    <source>
        <dbReference type="ARBA" id="ARBA00022801"/>
    </source>
</evidence>
<dbReference type="InterPro" id="IPR000743">
    <property type="entry name" value="Glyco_hydro_28"/>
</dbReference>
<evidence type="ECO:0000256" key="2">
    <source>
        <dbReference type="ARBA" id="ARBA00008834"/>
    </source>
</evidence>
<dbReference type="Gene3D" id="2.160.20.10">
    <property type="entry name" value="Single-stranded right-handed beta-helix, Pectin lyase-like"/>
    <property type="match status" value="1"/>
</dbReference>
<evidence type="ECO:0000313" key="12">
    <source>
        <dbReference type="EMBL" id="KIO23148.1"/>
    </source>
</evidence>
<reference evidence="13" key="2">
    <citation type="submission" date="2015-01" db="EMBL/GenBank/DDBJ databases">
        <title>Evolutionary Origins and Diversification of the Mycorrhizal Mutualists.</title>
        <authorList>
            <consortium name="DOE Joint Genome Institute"/>
            <consortium name="Mycorrhizal Genomics Consortium"/>
            <person name="Kohler A."/>
            <person name="Kuo A."/>
            <person name="Nagy L.G."/>
            <person name="Floudas D."/>
            <person name="Copeland A."/>
            <person name="Barry K.W."/>
            <person name="Cichocki N."/>
            <person name="Veneault-Fourrey C."/>
            <person name="LaButti K."/>
            <person name="Lindquist E.A."/>
            <person name="Lipzen A."/>
            <person name="Lundell T."/>
            <person name="Morin E."/>
            <person name="Murat C."/>
            <person name="Riley R."/>
            <person name="Ohm R."/>
            <person name="Sun H."/>
            <person name="Tunlid A."/>
            <person name="Henrissat B."/>
            <person name="Grigoriev I.V."/>
            <person name="Hibbett D.S."/>
            <person name="Martin F."/>
        </authorList>
    </citation>
    <scope>NUCLEOTIDE SEQUENCE [LARGE SCALE GENOMIC DNA]</scope>
    <source>
        <strain evidence="13">MUT 4182</strain>
    </source>
</reference>
<dbReference type="PANTHER" id="PTHR31736">
    <property type="match status" value="1"/>
</dbReference>
<evidence type="ECO:0000256" key="8">
    <source>
        <dbReference type="ARBA" id="ARBA00023295"/>
    </source>
</evidence>
<sequence>MLTTRFLLATLLTASAAYAQLTGHVGPTSTTTAKRAKICNVLDYGGTIGSSDIGPAILNTFNSCVKGNYATLYVPAGSYDMATWVTLNGASNWAFQMDGVITRTSTTSGHMIVIQNANDFEMFSSNSAGAIQGNGYQCRNAGPRLLRVITSTNFSVHDLIFVDSPEFHVIVQGGSNGELYNLAIRGTNLGGSDGVDITGNNHWVHDVEVTNRDECVTVKSPASNFLIERIWCNQSGGSAMGSLSDGTAISNIVYRNVYTNGGNQIYMFKSYGGSGYVKNVLLQNFLARGTAYGLDVNQYWSSQTPGTGPGVQFTNITFDTWDGYVADGVARPPIQFICADATPCQQMILKDVRLWSATGKAVVKCESAYGTGSCLKASGTTSYAITTSSITQPAGYTVPPTLAGDLASGFATNSPIPIP</sequence>
<feature type="signal peptide" evidence="11">
    <location>
        <begin position="1"/>
        <end position="19"/>
    </location>
</feature>
<name>A0A0C3KP22_9AGAM</name>
<dbReference type="GO" id="GO:0005975">
    <property type="term" value="P:carbohydrate metabolic process"/>
    <property type="evidence" value="ECO:0007669"/>
    <property type="project" value="InterPro"/>
</dbReference>
<keyword evidence="13" id="KW-1185">Reference proteome</keyword>
<comment type="subcellular location">
    <subcellularLocation>
        <location evidence="1">Secreted</location>
    </subcellularLocation>
</comment>
<comment type="similarity">
    <text evidence="2 10">Belongs to the glycosyl hydrolase 28 family.</text>
</comment>
<dbReference type="GO" id="GO:0071555">
    <property type="term" value="P:cell wall organization"/>
    <property type="evidence" value="ECO:0007669"/>
    <property type="project" value="UniProtKB-KW"/>
</dbReference>
<reference evidence="12 13" key="1">
    <citation type="submission" date="2014-04" db="EMBL/GenBank/DDBJ databases">
        <authorList>
            <consortium name="DOE Joint Genome Institute"/>
            <person name="Kuo A."/>
            <person name="Girlanda M."/>
            <person name="Perotto S."/>
            <person name="Kohler A."/>
            <person name="Nagy L.G."/>
            <person name="Floudas D."/>
            <person name="Copeland A."/>
            <person name="Barry K.W."/>
            <person name="Cichocki N."/>
            <person name="Veneault-Fourrey C."/>
            <person name="LaButti K."/>
            <person name="Lindquist E.A."/>
            <person name="Lipzen A."/>
            <person name="Lundell T."/>
            <person name="Morin E."/>
            <person name="Murat C."/>
            <person name="Sun H."/>
            <person name="Tunlid A."/>
            <person name="Henrissat B."/>
            <person name="Grigoriev I.V."/>
            <person name="Hibbett D.S."/>
            <person name="Martin F."/>
            <person name="Nordberg H.P."/>
            <person name="Cantor M.N."/>
            <person name="Hua S.X."/>
        </authorList>
    </citation>
    <scope>NUCLEOTIDE SEQUENCE [LARGE SCALE GENOMIC DNA]</scope>
    <source>
        <strain evidence="12 13">MUT 4182</strain>
    </source>
</reference>
<evidence type="ECO:0000256" key="11">
    <source>
        <dbReference type="SAM" id="SignalP"/>
    </source>
</evidence>
<keyword evidence="4 11" id="KW-0732">Signal</keyword>
<dbReference type="OrthoDB" id="2268901at2759"/>
<evidence type="ECO:0000256" key="10">
    <source>
        <dbReference type="RuleBase" id="RU361169"/>
    </source>
</evidence>
<keyword evidence="5 10" id="KW-0378">Hydrolase</keyword>
<dbReference type="GO" id="GO:0005576">
    <property type="term" value="C:extracellular region"/>
    <property type="evidence" value="ECO:0007669"/>
    <property type="project" value="UniProtKB-SubCell"/>
</dbReference>
<dbReference type="AlphaFoldDB" id="A0A0C3KP22"/>
<evidence type="ECO:0000256" key="4">
    <source>
        <dbReference type="ARBA" id="ARBA00022729"/>
    </source>
</evidence>
<keyword evidence="7" id="KW-0325">Glycoprotein</keyword>
<dbReference type="STRING" id="1051891.A0A0C3KP22"/>
<dbReference type="EMBL" id="KN823092">
    <property type="protein sequence ID" value="KIO23148.1"/>
    <property type="molecule type" value="Genomic_DNA"/>
</dbReference>
<evidence type="ECO:0000256" key="3">
    <source>
        <dbReference type="ARBA" id="ARBA00022525"/>
    </source>
</evidence>
<dbReference type="GO" id="GO:0046576">
    <property type="term" value="F:rhamnogalacturonan alpha-L-rhamnopyranosyl-(1-&gt;4)-alpha-D-galactopyranosyluronide lyase activity"/>
    <property type="evidence" value="ECO:0007669"/>
    <property type="project" value="UniProtKB-ARBA"/>
</dbReference>
<dbReference type="InterPro" id="IPR012334">
    <property type="entry name" value="Pectin_lyas_fold"/>
</dbReference>
<evidence type="ECO:0000256" key="7">
    <source>
        <dbReference type="ARBA" id="ARBA00023180"/>
    </source>
</evidence>
<keyword evidence="6" id="KW-1015">Disulfide bond</keyword>
<protein>
    <submittedName>
        <fullName evidence="12">Glycoside hydrolase family 28 protein</fullName>
    </submittedName>
</protein>
<dbReference type="SUPFAM" id="SSF51126">
    <property type="entry name" value="Pectin lyase-like"/>
    <property type="match status" value="1"/>
</dbReference>
<dbReference type="HOGENOM" id="CLU_016031_7_2_1"/>
<evidence type="ECO:0000256" key="1">
    <source>
        <dbReference type="ARBA" id="ARBA00004613"/>
    </source>
</evidence>
<evidence type="ECO:0000256" key="6">
    <source>
        <dbReference type="ARBA" id="ARBA00023157"/>
    </source>
</evidence>
<keyword evidence="3" id="KW-0964">Secreted</keyword>
<dbReference type="Pfam" id="PF00295">
    <property type="entry name" value="Glyco_hydro_28"/>
    <property type="match status" value="1"/>
</dbReference>
<evidence type="ECO:0000313" key="13">
    <source>
        <dbReference type="Proteomes" id="UP000054248"/>
    </source>
</evidence>
<organism evidence="12 13">
    <name type="scientific">Tulasnella calospora MUT 4182</name>
    <dbReference type="NCBI Taxonomy" id="1051891"/>
    <lineage>
        <taxon>Eukaryota</taxon>
        <taxon>Fungi</taxon>
        <taxon>Dikarya</taxon>
        <taxon>Basidiomycota</taxon>
        <taxon>Agaricomycotina</taxon>
        <taxon>Agaricomycetes</taxon>
        <taxon>Cantharellales</taxon>
        <taxon>Tulasnellaceae</taxon>
        <taxon>Tulasnella</taxon>
    </lineage>
</organism>
<dbReference type="Proteomes" id="UP000054248">
    <property type="component" value="Unassembled WGS sequence"/>
</dbReference>